<feature type="domain" description="HTH lysR-type" evidence="5">
    <location>
        <begin position="1"/>
        <end position="59"/>
    </location>
</feature>
<dbReference type="Gene3D" id="3.40.190.290">
    <property type="match status" value="1"/>
</dbReference>
<dbReference type="CDD" id="cd08477">
    <property type="entry name" value="PBP2_CrgA_like_8"/>
    <property type="match status" value="1"/>
</dbReference>
<evidence type="ECO:0000256" key="4">
    <source>
        <dbReference type="ARBA" id="ARBA00023163"/>
    </source>
</evidence>
<name>A0A6A7N4Z4_9BURK</name>
<dbReference type="GO" id="GO:0003700">
    <property type="term" value="F:DNA-binding transcription factor activity"/>
    <property type="evidence" value="ECO:0007669"/>
    <property type="project" value="InterPro"/>
</dbReference>
<dbReference type="InterPro" id="IPR036390">
    <property type="entry name" value="WH_DNA-bd_sf"/>
</dbReference>
<dbReference type="FunFam" id="1.10.10.10:FF:000001">
    <property type="entry name" value="LysR family transcriptional regulator"/>
    <property type="match status" value="1"/>
</dbReference>
<keyword evidence="7" id="KW-1185">Reference proteome</keyword>
<evidence type="ECO:0000313" key="7">
    <source>
        <dbReference type="Proteomes" id="UP000440498"/>
    </source>
</evidence>
<comment type="caution">
    <text evidence="6">The sequence shown here is derived from an EMBL/GenBank/DDBJ whole genome shotgun (WGS) entry which is preliminary data.</text>
</comment>
<dbReference type="Pfam" id="PF03466">
    <property type="entry name" value="LysR_substrate"/>
    <property type="match status" value="1"/>
</dbReference>
<dbReference type="FunFam" id="3.40.190.290:FF:000001">
    <property type="entry name" value="Transcriptional regulator, LysR family"/>
    <property type="match status" value="1"/>
</dbReference>
<protein>
    <submittedName>
        <fullName evidence="6">LysR family transcriptional regulator</fullName>
    </submittedName>
</protein>
<dbReference type="InterPro" id="IPR036388">
    <property type="entry name" value="WH-like_DNA-bd_sf"/>
</dbReference>
<keyword evidence="3" id="KW-0238">DNA-binding</keyword>
<dbReference type="Proteomes" id="UP000440498">
    <property type="component" value="Unassembled WGS sequence"/>
</dbReference>
<sequence>MDKLRSMEIFVAVVDAGNFTAAASAFQLSPVMIGKHIAHLEATLGARLLTRTTRRQSLTEIGAQYVEQCRAILAQIAAAETGAEAMRSVPRGRLRITAPVSFGSEWLTPAISDYLRLHPEVSVDLSLNDRMVDMVEEGYDAAVRIGALDDSAMIARPLFNYAMAICASPAYLKKHGTPKTPDDLAHHECLDFMVGAVGVRWRLQSVHEVHHGRGKHVLPASRFRTNSGQALRVAALKDFGIVMQAEVLLAQDIAAGRLVPVLCDYLPPARPMNLVYSRDRRATPKLTTFIDFIVERFGPAAALPLASSA</sequence>
<evidence type="ECO:0000313" key="6">
    <source>
        <dbReference type="EMBL" id="MQA40145.1"/>
    </source>
</evidence>
<evidence type="ECO:0000256" key="3">
    <source>
        <dbReference type="ARBA" id="ARBA00023125"/>
    </source>
</evidence>
<dbReference type="SUPFAM" id="SSF53850">
    <property type="entry name" value="Periplasmic binding protein-like II"/>
    <property type="match status" value="1"/>
</dbReference>
<proteinExistence type="inferred from homology"/>
<dbReference type="GO" id="GO:0006351">
    <property type="term" value="P:DNA-templated transcription"/>
    <property type="evidence" value="ECO:0007669"/>
    <property type="project" value="TreeGrafter"/>
</dbReference>
<dbReference type="Gene3D" id="1.10.10.10">
    <property type="entry name" value="Winged helix-like DNA-binding domain superfamily/Winged helix DNA-binding domain"/>
    <property type="match status" value="1"/>
</dbReference>
<evidence type="ECO:0000256" key="2">
    <source>
        <dbReference type="ARBA" id="ARBA00023015"/>
    </source>
</evidence>
<evidence type="ECO:0000259" key="5">
    <source>
        <dbReference type="PROSITE" id="PS50931"/>
    </source>
</evidence>
<dbReference type="InterPro" id="IPR000847">
    <property type="entry name" value="LysR_HTH_N"/>
</dbReference>
<dbReference type="RefSeq" id="WP_152839364.1">
    <property type="nucleotide sequence ID" value="NZ_WHUG01000007.1"/>
</dbReference>
<dbReference type="AlphaFoldDB" id="A0A6A7N4Z4"/>
<dbReference type="Pfam" id="PF00126">
    <property type="entry name" value="HTH_1"/>
    <property type="match status" value="1"/>
</dbReference>
<dbReference type="PANTHER" id="PTHR30537">
    <property type="entry name" value="HTH-TYPE TRANSCRIPTIONAL REGULATOR"/>
    <property type="match status" value="1"/>
</dbReference>
<gene>
    <name evidence="6" type="ORF">GEV02_18500</name>
</gene>
<evidence type="ECO:0000256" key="1">
    <source>
        <dbReference type="ARBA" id="ARBA00009437"/>
    </source>
</evidence>
<dbReference type="InterPro" id="IPR005119">
    <property type="entry name" value="LysR_subst-bd"/>
</dbReference>
<dbReference type="EMBL" id="WHUG01000007">
    <property type="protein sequence ID" value="MQA40145.1"/>
    <property type="molecule type" value="Genomic_DNA"/>
</dbReference>
<reference evidence="6 7" key="1">
    <citation type="submission" date="2019-10" db="EMBL/GenBank/DDBJ databases">
        <title>Two novel species isolated from a subtropical stream in China.</title>
        <authorList>
            <person name="Lu H."/>
        </authorList>
    </citation>
    <scope>NUCLEOTIDE SEQUENCE [LARGE SCALE GENOMIC DNA]</scope>
    <source>
        <strain evidence="6 7">FT29W</strain>
    </source>
</reference>
<organism evidence="6 7">
    <name type="scientific">Rugamonas aquatica</name>
    <dbReference type="NCBI Taxonomy" id="2743357"/>
    <lineage>
        <taxon>Bacteria</taxon>
        <taxon>Pseudomonadati</taxon>
        <taxon>Pseudomonadota</taxon>
        <taxon>Betaproteobacteria</taxon>
        <taxon>Burkholderiales</taxon>
        <taxon>Oxalobacteraceae</taxon>
        <taxon>Telluria group</taxon>
        <taxon>Rugamonas</taxon>
    </lineage>
</organism>
<dbReference type="PANTHER" id="PTHR30537:SF5">
    <property type="entry name" value="HTH-TYPE TRANSCRIPTIONAL ACTIVATOR TTDR-RELATED"/>
    <property type="match status" value="1"/>
</dbReference>
<dbReference type="GO" id="GO:0043565">
    <property type="term" value="F:sequence-specific DNA binding"/>
    <property type="evidence" value="ECO:0007669"/>
    <property type="project" value="TreeGrafter"/>
</dbReference>
<keyword evidence="4" id="KW-0804">Transcription</keyword>
<dbReference type="SUPFAM" id="SSF46785">
    <property type="entry name" value="Winged helix' DNA-binding domain"/>
    <property type="match status" value="1"/>
</dbReference>
<comment type="similarity">
    <text evidence="1">Belongs to the LysR transcriptional regulatory family.</text>
</comment>
<dbReference type="PROSITE" id="PS50931">
    <property type="entry name" value="HTH_LYSR"/>
    <property type="match status" value="1"/>
</dbReference>
<dbReference type="InterPro" id="IPR058163">
    <property type="entry name" value="LysR-type_TF_proteobact-type"/>
</dbReference>
<accession>A0A6A7N4Z4</accession>
<keyword evidence="2" id="KW-0805">Transcription regulation</keyword>